<accession>A0A380JBB1</accession>
<gene>
    <name evidence="2" type="ORF">NCTC11391_00281</name>
</gene>
<name>A0A380JBB1_STRDO</name>
<dbReference type="EMBL" id="UHFA01000002">
    <property type="protein sequence ID" value="SUN35301.1"/>
    <property type="molecule type" value="Genomic_DNA"/>
</dbReference>
<keyword evidence="1" id="KW-0812">Transmembrane</keyword>
<keyword evidence="1" id="KW-0472">Membrane</keyword>
<protein>
    <submittedName>
        <fullName evidence="2">Uncharacterized protein</fullName>
    </submittedName>
</protein>
<feature type="transmembrane region" description="Helical" evidence="1">
    <location>
        <begin position="12"/>
        <end position="31"/>
    </location>
</feature>
<reference evidence="2 3" key="1">
    <citation type="submission" date="2018-06" db="EMBL/GenBank/DDBJ databases">
        <authorList>
            <consortium name="Pathogen Informatics"/>
            <person name="Doyle S."/>
        </authorList>
    </citation>
    <scope>NUCLEOTIDE SEQUENCE [LARGE SCALE GENOMIC DNA]</scope>
    <source>
        <strain evidence="3">NCTC 11391</strain>
    </source>
</reference>
<feature type="transmembrane region" description="Helical" evidence="1">
    <location>
        <begin position="51"/>
        <end position="69"/>
    </location>
</feature>
<feature type="transmembrane region" description="Helical" evidence="1">
    <location>
        <begin position="90"/>
        <end position="114"/>
    </location>
</feature>
<evidence type="ECO:0000313" key="3">
    <source>
        <dbReference type="Proteomes" id="UP000254082"/>
    </source>
</evidence>
<feature type="transmembrane region" description="Helical" evidence="1">
    <location>
        <begin position="217"/>
        <end position="236"/>
    </location>
</feature>
<feature type="transmembrane region" description="Helical" evidence="1">
    <location>
        <begin position="134"/>
        <end position="154"/>
    </location>
</feature>
<evidence type="ECO:0000256" key="1">
    <source>
        <dbReference type="SAM" id="Phobius"/>
    </source>
</evidence>
<keyword evidence="3" id="KW-1185">Reference proteome</keyword>
<dbReference type="RefSeq" id="WP_244914158.1">
    <property type="nucleotide sequence ID" value="NZ_UHFA01000002.1"/>
</dbReference>
<sequence>MFKDKNFKKYLWIYLGITFGLSWGISLLYVLCYKQLSPIFGKLNMSSPLVVIALNSPSIAGVFVYYMYGGKKSLLQFFKRLIPNLRECRWFIYLFIVSIAFFAAMHYGSILLHIPLPKVKLSTNDRLVLLLKNIYEETGLLGGALGWYGFLLPYMQKQYYSSIKGGLMTGFIFGLFVFPGYALSSFETATTYPFYVLQLMLFSVFIAFVMNQTRGNVLFFVFCFWLVASGSKLQFYNFIAGVQILEIGFFLITVIGMYLYYRIVKNKDLNTYSLCLFPDFIGN</sequence>
<dbReference type="AlphaFoldDB" id="A0A380JBB1"/>
<organism evidence="2 3">
    <name type="scientific">Streptococcus downei MFe28</name>
    <dbReference type="NCBI Taxonomy" id="764290"/>
    <lineage>
        <taxon>Bacteria</taxon>
        <taxon>Bacillati</taxon>
        <taxon>Bacillota</taxon>
        <taxon>Bacilli</taxon>
        <taxon>Lactobacillales</taxon>
        <taxon>Streptococcaceae</taxon>
        <taxon>Streptococcus</taxon>
    </lineage>
</organism>
<feature type="transmembrane region" description="Helical" evidence="1">
    <location>
        <begin position="192"/>
        <end position="210"/>
    </location>
</feature>
<dbReference type="Proteomes" id="UP000254082">
    <property type="component" value="Unassembled WGS sequence"/>
</dbReference>
<evidence type="ECO:0000313" key="2">
    <source>
        <dbReference type="EMBL" id="SUN35301.1"/>
    </source>
</evidence>
<proteinExistence type="predicted"/>
<feature type="transmembrane region" description="Helical" evidence="1">
    <location>
        <begin position="166"/>
        <end position="186"/>
    </location>
</feature>
<feature type="transmembrane region" description="Helical" evidence="1">
    <location>
        <begin position="242"/>
        <end position="261"/>
    </location>
</feature>
<keyword evidence="1" id="KW-1133">Transmembrane helix</keyword>